<dbReference type="GO" id="GO:0004721">
    <property type="term" value="F:phosphoprotein phosphatase activity"/>
    <property type="evidence" value="ECO:0007669"/>
    <property type="project" value="InterPro"/>
</dbReference>
<dbReference type="PANTHER" id="PTHR31126:SF1">
    <property type="entry name" value="TYROSINE SPECIFIC PROTEIN PHOSPHATASES DOMAIN-CONTAINING PROTEIN"/>
    <property type="match status" value="1"/>
</dbReference>
<name>A0A2V3U637_9HYPH</name>
<dbReference type="PROSITE" id="PS00383">
    <property type="entry name" value="TYR_PHOSPHATASE_1"/>
    <property type="match status" value="1"/>
</dbReference>
<reference evidence="2 3" key="1">
    <citation type="submission" date="2018-05" db="EMBL/GenBank/DDBJ databases">
        <title>Genomic Encyclopedia of Type Strains, Phase IV (KMG-IV): sequencing the most valuable type-strain genomes for metagenomic binning, comparative biology and taxonomic classification.</title>
        <authorList>
            <person name="Goeker M."/>
        </authorList>
    </citation>
    <scope>NUCLEOTIDE SEQUENCE [LARGE SCALE GENOMIC DNA]</scope>
    <source>
        <strain evidence="2 3">DSM 6462</strain>
    </source>
</reference>
<organism evidence="2 3">
    <name type="scientific">Chelatococcus asaccharovorans</name>
    <dbReference type="NCBI Taxonomy" id="28210"/>
    <lineage>
        <taxon>Bacteria</taxon>
        <taxon>Pseudomonadati</taxon>
        <taxon>Pseudomonadota</taxon>
        <taxon>Alphaproteobacteria</taxon>
        <taxon>Hyphomicrobiales</taxon>
        <taxon>Chelatococcaceae</taxon>
        <taxon>Chelatococcus</taxon>
    </lineage>
</organism>
<comment type="caution">
    <text evidence="2">The sequence shown here is derived from an EMBL/GenBank/DDBJ whole genome shotgun (WGS) entry which is preliminary data.</text>
</comment>
<dbReference type="Gene3D" id="3.90.190.10">
    <property type="entry name" value="Protein tyrosine phosphatase superfamily"/>
    <property type="match status" value="1"/>
</dbReference>
<dbReference type="InterPro" id="IPR029021">
    <property type="entry name" value="Prot-tyrosine_phosphatase-like"/>
</dbReference>
<protein>
    <submittedName>
        <fullName evidence="2">Protein-tyrosine phosphatase</fullName>
    </submittedName>
</protein>
<comment type="similarity">
    <text evidence="1">Belongs to the protein-tyrosine phosphatase family.</text>
</comment>
<keyword evidence="3" id="KW-1185">Reference proteome</keyword>
<dbReference type="Proteomes" id="UP000248021">
    <property type="component" value="Unassembled WGS sequence"/>
</dbReference>
<evidence type="ECO:0000313" key="2">
    <source>
        <dbReference type="EMBL" id="PXW57356.1"/>
    </source>
</evidence>
<dbReference type="Pfam" id="PF13350">
    <property type="entry name" value="Y_phosphatase3"/>
    <property type="match status" value="1"/>
</dbReference>
<dbReference type="AlphaFoldDB" id="A0A2V3U637"/>
<dbReference type="PANTHER" id="PTHR31126">
    <property type="entry name" value="TYROSINE-PROTEIN PHOSPHATASE"/>
    <property type="match status" value="1"/>
</dbReference>
<dbReference type="InterPro" id="IPR000387">
    <property type="entry name" value="Tyr_Pase_dom"/>
</dbReference>
<dbReference type="RefSeq" id="WP_110375935.1">
    <property type="nucleotide sequence ID" value="NZ_CAKNFM010000006.1"/>
</dbReference>
<dbReference type="InterPro" id="IPR016130">
    <property type="entry name" value="Tyr_Pase_AS"/>
</dbReference>
<dbReference type="SUPFAM" id="SSF52799">
    <property type="entry name" value="(Phosphotyrosine protein) phosphatases II"/>
    <property type="match status" value="1"/>
</dbReference>
<proteinExistence type="inferred from homology"/>
<dbReference type="InterPro" id="IPR026893">
    <property type="entry name" value="Tyr/Ser_Pase_IphP-type"/>
</dbReference>
<evidence type="ECO:0000313" key="3">
    <source>
        <dbReference type="Proteomes" id="UP000248021"/>
    </source>
</evidence>
<dbReference type="OrthoDB" id="1188001at2"/>
<dbReference type="PROSITE" id="PS50056">
    <property type="entry name" value="TYR_PHOSPHATASE_2"/>
    <property type="match status" value="1"/>
</dbReference>
<gene>
    <name evidence="2" type="ORF">C7450_107397</name>
</gene>
<evidence type="ECO:0000256" key="1">
    <source>
        <dbReference type="ARBA" id="ARBA00009580"/>
    </source>
</evidence>
<accession>A0A2V3U637</accession>
<sequence>MLNDYARHLRLPDTHNIRDLGGYARTSGGMTQWRRVLRGDSLAHLTPAGRDRLLSERLTLVIDLRGPHELLIEPNPFAQEDRVTYRNIALFDAMAPITMTPITMADTPFDMAARYRDALDRCGPRLAQVLRTIAQAPAGMVLFHCSAGKDRTGIVAALLLRLADVGEDEIAADYALTATLATPMLDRLRRAARERNVDRAHLELMLASDASTMQAMLAHLRVQHGGITNYCRAIGLGSAEIDGLVARLCH</sequence>
<dbReference type="EMBL" id="QJJK01000007">
    <property type="protein sequence ID" value="PXW57356.1"/>
    <property type="molecule type" value="Genomic_DNA"/>
</dbReference>